<accession>A0ABS7D0V5</accession>
<evidence type="ECO:0000256" key="7">
    <source>
        <dbReference type="HAMAP-Rule" id="MF_00169"/>
    </source>
</evidence>
<dbReference type="GO" id="GO:0003855">
    <property type="term" value="F:3-dehydroquinate dehydratase activity"/>
    <property type="evidence" value="ECO:0007669"/>
    <property type="project" value="UniProtKB-EC"/>
</dbReference>
<dbReference type="NCBIfam" id="TIGR01088">
    <property type="entry name" value="aroQ"/>
    <property type="match status" value="1"/>
</dbReference>
<dbReference type="InterPro" id="IPR036441">
    <property type="entry name" value="DHquinase_II_sf"/>
</dbReference>
<comment type="caution">
    <text evidence="8">The sequence shown here is derived from an EMBL/GenBank/DDBJ whole genome shotgun (WGS) entry which is preliminary data.</text>
</comment>
<dbReference type="NCBIfam" id="NF003807">
    <property type="entry name" value="PRK05395.1-4"/>
    <property type="match status" value="1"/>
</dbReference>
<dbReference type="Gene3D" id="3.40.50.9100">
    <property type="entry name" value="Dehydroquinase, class II"/>
    <property type="match status" value="1"/>
</dbReference>
<organism evidence="8 9">
    <name type="scientific">Paenibacillus oenotherae</name>
    <dbReference type="NCBI Taxonomy" id="1435645"/>
    <lineage>
        <taxon>Bacteria</taxon>
        <taxon>Bacillati</taxon>
        <taxon>Bacillota</taxon>
        <taxon>Bacilli</taxon>
        <taxon>Bacillales</taxon>
        <taxon>Paenibacillaceae</taxon>
        <taxon>Paenibacillus</taxon>
    </lineage>
</organism>
<evidence type="ECO:0000256" key="6">
    <source>
        <dbReference type="ARBA" id="ARBA00023239"/>
    </source>
</evidence>
<keyword evidence="9" id="KW-1185">Reference proteome</keyword>
<proteinExistence type="inferred from homology"/>
<evidence type="ECO:0000313" key="8">
    <source>
        <dbReference type="EMBL" id="MBW7473569.1"/>
    </source>
</evidence>
<evidence type="ECO:0000256" key="2">
    <source>
        <dbReference type="ARBA" id="ARBA00004902"/>
    </source>
</evidence>
<dbReference type="HAMAP" id="MF_00169">
    <property type="entry name" value="AroQ"/>
    <property type="match status" value="1"/>
</dbReference>
<evidence type="ECO:0000256" key="4">
    <source>
        <dbReference type="ARBA" id="ARBA00011193"/>
    </source>
</evidence>
<sequence length="153" mass="16622">MIKILVLNGPNLNMLGIREPGVYGTTTLSGIETLVRETAALLVVETSFYQSNHEGFLIDRIHEAYGKVDGIMINPGALTHYSYALRDALGAVAIPFVEVHLSNIHKREAFRHVSVTAPVALGQIAGFGAHSYVLGLHALVQHLNPQDRGQETV</sequence>
<keyword evidence="7" id="KW-0028">Amino-acid biosynthesis</keyword>
<dbReference type="InterPro" id="IPR001874">
    <property type="entry name" value="DHquinase_II"/>
</dbReference>
<comment type="function">
    <text evidence="7">Catalyzes a trans-dehydration via an enolate intermediate.</text>
</comment>
<feature type="binding site" evidence="7">
    <location>
        <begin position="101"/>
        <end position="102"/>
    </location>
    <ligand>
        <name>substrate</name>
    </ligand>
</feature>
<feature type="active site" description="Proton acceptor" evidence="7">
    <location>
        <position position="23"/>
    </location>
</feature>
<feature type="binding site" evidence="7">
    <location>
        <position position="74"/>
    </location>
    <ligand>
        <name>substrate</name>
    </ligand>
</feature>
<dbReference type="PANTHER" id="PTHR21272:SF3">
    <property type="entry name" value="CATABOLIC 3-DEHYDROQUINASE"/>
    <property type="match status" value="1"/>
</dbReference>
<protein>
    <recommendedName>
        <fullName evidence="5 7">3-dehydroquinate dehydratase</fullName>
        <shortName evidence="7">3-dehydroquinase</shortName>
        <ecNumber evidence="5 7">4.2.1.10</ecNumber>
    </recommendedName>
    <alternativeName>
        <fullName evidence="7">Type II DHQase</fullName>
    </alternativeName>
</protein>
<feature type="active site" description="Proton donor" evidence="7">
    <location>
        <position position="100"/>
    </location>
</feature>
<keyword evidence="6 7" id="KW-0456">Lyase</keyword>
<dbReference type="RefSeq" id="WP_219870788.1">
    <property type="nucleotide sequence ID" value="NZ_JAHZIJ010000001.1"/>
</dbReference>
<name>A0ABS7D0V5_9BACL</name>
<feature type="binding site" evidence="7">
    <location>
        <position position="111"/>
    </location>
    <ligand>
        <name>substrate</name>
    </ligand>
</feature>
<dbReference type="NCBIfam" id="NF003805">
    <property type="entry name" value="PRK05395.1-2"/>
    <property type="match status" value="1"/>
</dbReference>
<comment type="similarity">
    <text evidence="3 7">Belongs to the type-II 3-dehydroquinase family.</text>
</comment>
<feature type="site" description="Transition state stabilizer" evidence="7">
    <location>
        <position position="18"/>
    </location>
</feature>
<evidence type="ECO:0000313" key="9">
    <source>
        <dbReference type="Proteomes" id="UP000812277"/>
    </source>
</evidence>
<dbReference type="EC" id="4.2.1.10" evidence="5 7"/>
<dbReference type="SUPFAM" id="SSF52304">
    <property type="entry name" value="Type II 3-dehydroquinate dehydratase"/>
    <property type="match status" value="1"/>
</dbReference>
<dbReference type="PROSITE" id="PS01029">
    <property type="entry name" value="DEHYDROQUINASE_II"/>
    <property type="match status" value="1"/>
</dbReference>
<evidence type="ECO:0000256" key="1">
    <source>
        <dbReference type="ARBA" id="ARBA00001864"/>
    </source>
</evidence>
<dbReference type="Pfam" id="PF01220">
    <property type="entry name" value="DHquinase_II"/>
    <property type="match status" value="1"/>
</dbReference>
<dbReference type="InterPro" id="IPR018509">
    <property type="entry name" value="DHquinase_II_CS"/>
</dbReference>
<dbReference type="EMBL" id="JAHZIJ010000001">
    <property type="protein sequence ID" value="MBW7473569.1"/>
    <property type="molecule type" value="Genomic_DNA"/>
</dbReference>
<feature type="binding site" evidence="7">
    <location>
        <position position="87"/>
    </location>
    <ligand>
        <name>substrate</name>
    </ligand>
</feature>
<comment type="subunit">
    <text evidence="4 7">Homododecamer.</text>
</comment>
<feature type="binding site" evidence="7">
    <location>
        <position position="80"/>
    </location>
    <ligand>
        <name>substrate</name>
    </ligand>
</feature>
<dbReference type="CDD" id="cd00466">
    <property type="entry name" value="DHQase_II"/>
    <property type="match status" value="1"/>
</dbReference>
<dbReference type="NCBIfam" id="NF003806">
    <property type="entry name" value="PRK05395.1-3"/>
    <property type="match status" value="1"/>
</dbReference>
<dbReference type="PIRSF" id="PIRSF001399">
    <property type="entry name" value="DHquinase_II"/>
    <property type="match status" value="1"/>
</dbReference>
<dbReference type="PANTHER" id="PTHR21272">
    <property type="entry name" value="CATABOLIC 3-DEHYDROQUINASE"/>
    <property type="match status" value="1"/>
</dbReference>
<keyword evidence="7" id="KW-0057">Aromatic amino acid biosynthesis</keyword>
<evidence type="ECO:0000256" key="5">
    <source>
        <dbReference type="ARBA" id="ARBA00012060"/>
    </source>
</evidence>
<gene>
    <name evidence="7 8" type="primary">aroQ</name>
    <name evidence="8" type="ORF">K0T92_02270</name>
</gene>
<comment type="catalytic activity">
    <reaction evidence="1 7">
        <text>3-dehydroquinate = 3-dehydroshikimate + H2O</text>
        <dbReference type="Rhea" id="RHEA:21096"/>
        <dbReference type="ChEBI" id="CHEBI:15377"/>
        <dbReference type="ChEBI" id="CHEBI:16630"/>
        <dbReference type="ChEBI" id="CHEBI:32364"/>
        <dbReference type="EC" id="4.2.1.10"/>
    </reaction>
</comment>
<dbReference type="Proteomes" id="UP000812277">
    <property type="component" value="Unassembled WGS sequence"/>
</dbReference>
<evidence type="ECO:0000256" key="3">
    <source>
        <dbReference type="ARBA" id="ARBA00011037"/>
    </source>
</evidence>
<comment type="pathway">
    <text evidence="2 7">Metabolic intermediate biosynthesis; chorismate biosynthesis; chorismate from D-erythrose 4-phosphate and phosphoenolpyruvate: step 3/7.</text>
</comment>
<reference evidence="8 9" key="1">
    <citation type="submission" date="2021-07" db="EMBL/GenBank/DDBJ databases">
        <title>Paenibacillus radiodurans sp. nov., isolated from the southeastern edge of Tengger Desert.</title>
        <authorList>
            <person name="Zhang G."/>
        </authorList>
    </citation>
    <scope>NUCLEOTIDE SEQUENCE [LARGE SCALE GENOMIC DNA]</scope>
    <source>
        <strain evidence="8 9">DT7-4</strain>
    </source>
</reference>